<dbReference type="GO" id="GO:0005096">
    <property type="term" value="F:GTPase activator activity"/>
    <property type="evidence" value="ECO:0007669"/>
    <property type="project" value="UniProtKB-KW"/>
</dbReference>
<dbReference type="PANTHER" id="PTHR10194">
    <property type="entry name" value="RAS GTPASE-ACTIVATING PROTEINS"/>
    <property type="match status" value="1"/>
</dbReference>
<dbReference type="PANTHER" id="PTHR10194:SF146">
    <property type="entry name" value="RAS GTPASE-ACTIVATING PROTEIN 1"/>
    <property type="match status" value="1"/>
</dbReference>
<dbReference type="InterPro" id="IPR039360">
    <property type="entry name" value="Ras_GTPase"/>
</dbReference>
<dbReference type="InterPro" id="IPR001936">
    <property type="entry name" value="RasGAP_dom"/>
</dbReference>
<dbReference type="InterPro" id="IPR008936">
    <property type="entry name" value="Rho_GTPase_activation_prot"/>
</dbReference>
<gene>
    <name evidence="3" type="ORF">AMK59_750</name>
</gene>
<dbReference type="EMBL" id="LJIG01000653">
    <property type="protein sequence ID" value="KRT86287.1"/>
    <property type="molecule type" value="Genomic_DNA"/>
</dbReference>
<dbReference type="AlphaFoldDB" id="A0A0T6BG72"/>
<dbReference type="Gene3D" id="1.10.506.10">
    <property type="entry name" value="GTPase Activation - p120gap, domain 1"/>
    <property type="match status" value="2"/>
</dbReference>
<dbReference type="OrthoDB" id="1562946at2759"/>
<name>A0A0T6BG72_9SCAR</name>
<dbReference type="PROSITE" id="PS50018">
    <property type="entry name" value="RAS_GTPASE_ACTIV_2"/>
    <property type="match status" value="1"/>
</dbReference>
<evidence type="ECO:0000313" key="4">
    <source>
        <dbReference type="Proteomes" id="UP000051574"/>
    </source>
</evidence>
<protein>
    <recommendedName>
        <fullName evidence="2">Ras-GAP domain-containing protein</fullName>
    </recommendedName>
</protein>
<organism evidence="3 4">
    <name type="scientific">Oryctes borbonicus</name>
    <dbReference type="NCBI Taxonomy" id="1629725"/>
    <lineage>
        <taxon>Eukaryota</taxon>
        <taxon>Metazoa</taxon>
        <taxon>Ecdysozoa</taxon>
        <taxon>Arthropoda</taxon>
        <taxon>Hexapoda</taxon>
        <taxon>Insecta</taxon>
        <taxon>Pterygota</taxon>
        <taxon>Neoptera</taxon>
        <taxon>Endopterygota</taxon>
        <taxon>Coleoptera</taxon>
        <taxon>Polyphaga</taxon>
        <taxon>Scarabaeiformia</taxon>
        <taxon>Scarabaeidae</taxon>
        <taxon>Dynastinae</taxon>
        <taxon>Oryctes</taxon>
    </lineage>
</organism>
<evidence type="ECO:0000259" key="2">
    <source>
        <dbReference type="PROSITE" id="PS50018"/>
    </source>
</evidence>
<dbReference type="SMART" id="SM00323">
    <property type="entry name" value="RasGAP"/>
    <property type="match status" value="1"/>
</dbReference>
<proteinExistence type="predicted"/>
<sequence length="334" mass="37714">NHSRYLHDLVMPAEEYSPLQQLLLEPGLVSVKTLAEICHADRQPLAVALLRVFRAEGRETELLRELNDAEVAKETETSTLFRAASLPTTLMDLYMRAECIEFLQASLMETITKLLESKQSAELNPNKMDSPDEACSNAEFLLQTLDQVIYSIFMSLEVLPRPVRYICGCLQRAVVGKWPGDRYVRTRVVSGFIFLRLLCPALLNPRQFGLVSEQPSQMATRSLVMVAKCLQNLANLIEFGGKETYMEVVNPFILKNKERMMVFLDQLSAIGDPGTIHPSNQADTAKELATLHHICVAHLSELQSVAKVNSNIRTLVTVIEMLTKHKQKYLEKIR</sequence>
<reference evidence="3 4" key="1">
    <citation type="submission" date="2015-09" db="EMBL/GenBank/DDBJ databases">
        <title>Draft genome of the scarab beetle Oryctes borbonicus.</title>
        <authorList>
            <person name="Meyer J.M."/>
            <person name="Markov G.V."/>
            <person name="Baskaran P."/>
            <person name="Herrmann M."/>
            <person name="Sommer R.J."/>
            <person name="Roedelsperger C."/>
        </authorList>
    </citation>
    <scope>NUCLEOTIDE SEQUENCE [LARGE SCALE GENOMIC DNA]</scope>
    <source>
        <strain evidence="3">OB123</strain>
        <tissue evidence="3">Whole animal</tissue>
    </source>
</reference>
<dbReference type="InterPro" id="IPR023152">
    <property type="entry name" value="RasGAP_CS"/>
</dbReference>
<comment type="caution">
    <text evidence="3">The sequence shown here is derived from an EMBL/GenBank/DDBJ whole genome shotgun (WGS) entry which is preliminary data.</text>
</comment>
<keyword evidence="4" id="KW-1185">Reference proteome</keyword>
<evidence type="ECO:0000256" key="1">
    <source>
        <dbReference type="ARBA" id="ARBA00022468"/>
    </source>
</evidence>
<feature type="non-terminal residue" evidence="3">
    <location>
        <position position="1"/>
    </location>
</feature>
<dbReference type="PROSITE" id="PS00509">
    <property type="entry name" value="RAS_GTPASE_ACTIV_1"/>
    <property type="match status" value="1"/>
</dbReference>
<dbReference type="SUPFAM" id="SSF48350">
    <property type="entry name" value="GTPase activation domain, GAP"/>
    <property type="match status" value="1"/>
</dbReference>
<dbReference type="Proteomes" id="UP000051574">
    <property type="component" value="Unassembled WGS sequence"/>
</dbReference>
<accession>A0A0T6BG72</accession>
<feature type="domain" description="Ras-GAP" evidence="2">
    <location>
        <begin position="41"/>
        <end position="235"/>
    </location>
</feature>
<dbReference type="Pfam" id="PF00616">
    <property type="entry name" value="RasGAP"/>
    <property type="match status" value="1"/>
</dbReference>
<evidence type="ECO:0000313" key="3">
    <source>
        <dbReference type="EMBL" id="KRT86287.1"/>
    </source>
</evidence>
<keyword evidence="1" id="KW-0343">GTPase activation</keyword>